<dbReference type="PANTHER" id="PTHR34703">
    <property type="entry name" value="ANTIPORTER SUBUNIT MNHG2-RELATED"/>
    <property type="match status" value="1"/>
</dbReference>
<gene>
    <name evidence="2" type="ordered locus">Smar_1066</name>
</gene>
<accession>A3DNF4</accession>
<evidence type="ECO:0000256" key="1">
    <source>
        <dbReference type="SAM" id="Phobius"/>
    </source>
</evidence>
<protein>
    <submittedName>
        <fullName evidence="2">Monovalent cation/proton antiporter, MnhG/PhaG subunit</fullName>
    </submittedName>
</protein>
<keyword evidence="1" id="KW-0812">Transmembrane</keyword>
<dbReference type="AlphaFoldDB" id="A3DNF4"/>
<dbReference type="Pfam" id="PF03334">
    <property type="entry name" value="PhaG_MnhG_YufB"/>
    <property type="match status" value="1"/>
</dbReference>
<dbReference type="EMBL" id="CP000575">
    <property type="protein sequence ID" value="ABN70164.1"/>
    <property type="molecule type" value="Genomic_DNA"/>
</dbReference>
<dbReference type="KEGG" id="smr:Smar_1066"/>
<dbReference type="PANTHER" id="PTHR34703:SF1">
    <property type="entry name" value="ANTIPORTER SUBUNIT MNHG2-RELATED"/>
    <property type="match status" value="1"/>
</dbReference>
<dbReference type="STRING" id="399550.Smar_1066"/>
<evidence type="ECO:0000313" key="3">
    <source>
        <dbReference type="Proteomes" id="UP000000254"/>
    </source>
</evidence>
<proteinExistence type="predicted"/>
<dbReference type="RefSeq" id="WP_011839355.1">
    <property type="nucleotide sequence ID" value="NC_009033.1"/>
</dbReference>
<feature type="transmembrane region" description="Helical" evidence="1">
    <location>
        <begin position="68"/>
        <end position="88"/>
    </location>
</feature>
<organism evidence="2 3">
    <name type="scientific">Staphylothermus marinus (strain ATCC 43588 / DSM 3639 / JCM 9404 / F1)</name>
    <dbReference type="NCBI Taxonomy" id="399550"/>
    <lineage>
        <taxon>Archaea</taxon>
        <taxon>Thermoproteota</taxon>
        <taxon>Thermoprotei</taxon>
        <taxon>Desulfurococcales</taxon>
        <taxon>Desulfurococcaceae</taxon>
        <taxon>Staphylothermus</taxon>
    </lineage>
</organism>
<feature type="transmembrane region" description="Helical" evidence="1">
    <location>
        <begin position="6"/>
        <end position="29"/>
    </location>
</feature>
<keyword evidence="3" id="KW-1185">Reference proteome</keyword>
<dbReference type="GeneID" id="4906812"/>
<dbReference type="NCBIfam" id="TIGR01300">
    <property type="entry name" value="CPA3_mnhG_phaG"/>
    <property type="match status" value="1"/>
</dbReference>
<dbReference type="HOGENOM" id="CLU_121334_0_2_2"/>
<keyword evidence="1" id="KW-1133">Transmembrane helix</keyword>
<dbReference type="GO" id="GO:0015385">
    <property type="term" value="F:sodium:proton antiporter activity"/>
    <property type="evidence" value="ECO:0007669"/>
    <property type="project" value="TreeGrafter"/>
</dbReference>
<evidence type="ECO:0000313" key="2">
    <source>
        <dbReference type="EMBL" id="ABN70164.1"/>
    </source>
</evidence>
<name>A3DNF4_STAMF</name>
<dbReference type="eggNOG" id="arCOG03082">
    <property type="taxonomic scope" value="Archaea"/>
</dbReference>
<reference evidence="2 3" key="2">
    <citation type="journal article" date="2009" name="Stand. Genomic Sci.">
        <title>Complete genome sequence of Staphylothermus marinus Stetter and Fiala 1986 type strain F1.</title>
        <authorList>
            <person name="Anderson I.J."/>
            <person name="Sun H."/>
            <person name="Lapidus A."/>
            <person name="Copeland A."/>
            <person name="Glavina Del Rio T."/>
            <person name="Tice H."/>
            <person name="Dalin E."/>
            <person name="Lucas S."/>
            <person name="Barry K."/>
            <person name="Land M."/>
            <person name="Richardson P."/>
            <person name="Huber H."/>
            <person name="Kyrpides N.C."/>
        </authorList>
    </citation>
    <scope>NUCLEOTIDE SEQUENCE [LARGE SCALE GENOMIC DNA]</scope>
    <source>
        <strain evidence="3">ATCC 43588 / DSM 3639 / JCM 9404 / F1</strain>
    </source>
</reference>
<reference evidence="3" key="1">
    <citation type="journal article" date="2009" name="BMC Genomics">
        <title>The complete genome sequence of Staphylothermus marinus reveals differences in sulfur metabolism among heterotrophic Crenarchaeota.</title>
        <authorList>
            <person name="Anderson I.J."/>
            <person name="Dharmarajan L."/>
            <person name="Rodriguez J."/>
            <person name="Hooper S."/>
            <person name="Porat I."/>
            <person name="Ulrich L.E."/>
            <person name="Elkins J.G."/>
            <person name="Mavromatis K."/>
            <person name="Sun H."/>
            <person name="Land M."/>
            <person name="Lapidus A."/>
            <person name="Lucas S."/>
            <person name="Barry K."/>
            <person name="Huber H."/>
            <person name="Zhulin I.B."/>
            <person name="Whitman W.B."/>
            <person name="Mukhopadhyay B."/>
            <person name="Woese C."/>
            <person name="Bristow J."/>
            <person name="Kyrpides N."/>
        </authorList>
    </citation>
    <scope>NUCLEOTIDE SEQUENCE [LARGE SCALE GENOMIC DNA]</scope>
    <source>
        <strain evidence="3">ATCC 43588 / DSM 3639 / JCM 9404 / F1</strain>
    </source>
</reference>
<sequence length="128" mass="13894">MFEELLVYFGEILVVIGVFCDLAASIGMIRFPNFYTRMHAATVGTIGGAVVPLIGVAFIALGSTWLGVYRFFLSGASFVAALLIMILAPVGTHVLAQAAHHAGLAPKQPINFDHLEEDLKYELEDKKE</sequence>
<dbReference type="InterPro" id="IPR005133">
    <property type="entry name" value="PhaG_MnhG_YufB"/>
</dbReference>
<dbReference type="Proteomes" id="UP000000254">
    <property type="component" value="Chromosome"/>
</dbReference>
<keyword evidence="1" id="KW-0472">Membrane</keyword>
<feature type="transmembrane region" description="Helical" evidence="1">
    <location>
        <begin position="41"/>
        <end position="62"/>
    </location>
</feature>